<accession>U6KHW2</accession>
<reference evidence="2" key="1">
    <citation type="submission" date="2013-10" db="EMBL/GenBank/DDBJ databases">
        <title>Genomic analysis of the causative agents of coccidiosis in chickens.</title>
        <authorList>
            <person name="Reid A.J."/>
            <person name="Blake D."/>
            <person name="Billington K."/>
            <person name="Browne H."/>
            <person name="Dunn M."/>
            <person name="Hung S."/>
            <person name="Kawahara F."/>
            <person name="Miranda-Saavedra D."/>
            <person name="Mourier T."/>
            <person name="Nagra H."/>
            <person name="Otto T.D."/>
            <person name="Rawlings N."/>
            <person name="Sanchez A."/>
            <person name="Sanders M."/>
            <person name="Subramaniam C."/>
            <person name="Tay Y."/>
            <person name="Dear P."/>
            <person name="Doerig C."/>
            <person name="Gruber A."/>
            <person name="Parkinson J."/>
            <person name="Shirley M."/>
            <person name="Wan K.L."/>
            <person name="Berriman M."/>
            <person name="Tomley F."/>
            <person name="Pain A."/>
        </authorList>
    </citation>
    <scope>NUCLEOTIDE SEQUENCE [LARGE SCALE GENOMIC DNA]</scope>
    <source>
        <strain evidence="2">Houghton</strain>
    </source>
</reference>
<feature type="region of interest" description="Disordered" evidence="1">
    <location>
        <begin position="193"/>
        <end position="212"/>
    </location>
</feature>
<feature type="compositionally biased region" description="Low complexity" evidence="1">
    <location>
        <begin position="288"/>
        <end position="298"/>
    </location>
</feature>
<protein>
    <submittedName>
        <fullName evidence="2">Uncharacterized protein</fullName>
    </submittedName>
</protein>
<dbReference type="VEuPathDB" id="ToxoDB:EMH_0081060"/>
<feature type="compositionally biased region" description="Basic and acidic residues" evidence="1">
    <location>
        <begin position="1"/>
        <end position="11"/>
    </location>
</feature>
<evidence type="ECO:0000313" key="3">
    <source>
        <dbReference type="Proteomes" id="UP000030744"/>
    </source>
</evidence>
<evidence type="ECO:0000313" key="2">
    <source>
        <dbReference type="EMBL" id="CDJ36366.1"/>
    </source>
</evidence>
<feature type="region of interest" description="Disordered" evidence="1">
    <location>
        <begin position="1"/>
        <end position="26"/>
    </location>
</feature>
<name>U6KHW2_9EIME</name>
<dbReference type="EMBL" id="HG735849">
    <property type="protein sequence ID" value="CDJ36366.1"/>
    <property type="molecule type" value="Genomic_DNA"/>
</dbReference>
<feature type="region of interest" description="Disordered" evidence="1">
    <location>
        <begin position="279"/>
        <end position="298"/>
    </location>
</feature>
<keyword evidence="3" id="KW-1185">Reference proteome</keyword>
<reference evidence="2" key="2">
    <citation type="submission" date="2013-10" db="EMBL/GenBank/DDBJ databases">
        <authorList>
            <person name="Aslett M."/>
        </authorList>
    </citation>
    <scope>NUCLEOTIDE SEQUENCE [LARGE SCALE GENOMIC DNA]</scope>
    <source>
        <strain evidence="2">Houghton</strain>
    </source>
</reference>
<dbReference type="AlphaFoldDB" id="U6KHW2"/>
<organism evidence="2 3">
    <name type="scientific">Eimeria mitis</name>
    <dbReference type="NCBI Taxonomy" id="44415"/>
    <lineage>
        <taxon>Eukaryota</taxon>
        <taxon>Sar</taxon>
        <taxon>Alveolata</taxon>
        <taxon>Apicomplexa</taxon>
        <taxon>Conoidasida</taxon>
        <taxon>Coccidia</taxon>
        <taxon>Eucoccidiorida</taxon>
        <taxon>Eimeriorina</taxon>
        <taxon>Eimeriidae</taxon>
        <taxon>Eimeria</taxon>
    </lineage>
</organism>
<dbReference type="Proteomes" id="UP000030744">
    <property type="component" value="Unassembled WGS sequence"/>
</dbReference>
<feature type="compositionally biased region" description="Basic and acidic residues" evidence="1">
    <location>
        <begin position="193"/>
        <end position="204"/>
    </location>
</feature>
<dbReference type="RefSeq" id="XP_037878654.1">
    <property type="nucleotide sequence ID" value="XM_038022800.1"/>
</dbReference>
<sequence length="742" mass="80328">MKERQQKESVKRQVHRRLRPPQKQRKDTAEVKIFGSSLMAAQAVATVIRRAARDEETFYDCIASITEYFLVVPAPWLPVFAAAASRVFFESIRGLDTAFTNSFEGVSCFLVANVLLRQTFTLPRTGATYDPPPLEPNAPEEPLAQAECVRMYLEDARRHVGSTESPAALALQRVTLRLLAAAVHGALSGPLSIEERQQQTDSGERVQQQLQQQPPIDADEMVCLLTSSFSPFFSFYPFRQMTSFPYFQGREGPLPFPCRSIAAAAAAAAAAPTADGTTAETAAEKAAETTAKTTAATGAATEAATEAATAAATAAATEAAPAAATAAATGAAPCSRYCLPPPVLVGCCTLADAAASWFSSSPRSSGSFDAYIQKLLETLLPFCVSASGATSAIKGAPSASAAGEEPQRQQQQPPALPPLLQPLLWNFGSSSDCNATVAAAAVAVLLPCSLLRVIVCAWRALSASYTKAVPSTDNPFQHLLPALLTVQRYQRQQQLQQQLHPLQQVEKEWWQGVVLERVLEVFLCSLRMLLLAPAPVEGFSSLCLRYSVEFLACQPLALSDGLAQQVKALHESDSFLSSVEGQVQQRQQQKLMLQRFFFSKEEGVQQQLLVGEISSWRWATASSLLANIIQNYGRKDRAMGTGSTSAAIRLLLRLHLESCLRGTCVVLQRLEKDLKTHICNSKETEEAATDDTAATQMERRIASAFVGLQWLWELREALLSYGDDASTPPHADRIQLTTAASS</sequence>
<gene>
    <name evidence="2" type="ORF">EMH_0081060</name>
</gene>
<proteinExistence type="predicted"/>
<dbReference type="GeneID" id="60404349"/>
<evidence type="ECO:0000256" key="1">
    <source>
        <dbReference type="SAM" id="MobiDB-lite"/>
    </source>
</evidence>
<feature type="compositionally biased region" description="Basic residues" evidence="1">
    <location>
        <begin position="12"/>
        <end position="23"/>
    </location>
</feature>